<dbReference type="Proteomes" id="UP000646548">
    <property type="component" value="Unassembled WGS sequence"/>
</dbReference>
<name>A0A834FAQ6_ORYME</name>
<evidence type="ECO:0000256" key="1">
    <source>
        <dbReference type="SAM" id="MobiDB-lite"/>
    </source>
</evidence>
<feature type="compositionally biased region" description="Basic and acidic residues" evidence="1">
    <location>
        <begin position="78"/>
        <end position="88"/>
    </location>
</feature>
<dbReference type="GO" id="GO:0000922">
    <property type="term" value="C:spindle pole"/>
    <property type="evidence" value="ECO:0007669"/>
    <property type="project" value="InterPro"/>
</dbReference>
<dbReference type="AlphaFoldDB" id="A0A834FAQ6"/>
<feature type="compositionally biased region" description="Polar residues" evidence="1">
    <location>
        <begin position="434"/>
        <end position="455"/>
    </location>
</feature>
<dbReference type="GO" id="GO:0005874">
    <property type="term" value="C:microtubule"/>
    <property type="evidence" value="ECO:0007669"/>
    <property type="project" value="InterPro"/>
</dbReference>
<evidence type="ECO:0000313" key="3">
    <source>
        <dbReference type="Proteomes" id="UP000646548"/>
    </source>
</evidence>
<feature type="region of interest" description="Disordered" evidence="1">
    <location>
        <begin position="190"/>
        <end position="229"/>
    </location>
</feature>
<feature type="region of interest" description="Disordered" evidence="1">
    <location>
        <begin position="501"/>
        <end position="547"/>
    </location>
</feature>
<dbReference type="GO" id="GO:0005813">
    <property type="term" value="C:centrosome"/>
    <property type="evidence" value="ECO:0007669"/>
    <property type="project" value="InterPro"/>
</dbReference>
<gene>
    <name evidence="2" type="ORF">FQA47_022587</name>
</gene>
<feature type="compositionally biased region" description="Polar residues" evidence="1">
    <location>
        <begin position="503"/>
        <end position="513"/>
    </location>
</feature>
<proteinExistence type="predicted"/>
<feature type="compositionally biased region" description="Basic and acidic residues" evidence="1">
    <location>
        <begin position="36"/>
        <end position="67"/>
    </location>
</feature>
<feature type="region of interest" description="Disordered" evidence="1">
    <location>
        <begin position="375"/>
        <end position="478"/>
    </location>
</feature>
<reference evidence="2" key="1">
    <citation type="journal article" name="BMC Genomics">
        <title>Long-read sequencing and de novo genome assembly of marine medaka (Oryzias melastigma).</title>
        <authorList>
            <person name="Liang P."/>
            <person name="Saqib H.S.A."/>
            <person name="Ni X."/>
            <person name="Shen Y."/>
        </authorList>
    </citation>
    <scope>NUCLEOTIDE SEQUENCE</scope>
    <source>
        <strain evidence="2">Bigg-433</strain>
    </source>
</reference>
<dbReference type="PANTHER" id="PTHR21616:SF2">
    <property type="entry name" value="CENTROSOME AND SPINDLE POLE-ASSOCIATED PROTEIN 1"/>
    <property type="match status" value="1"/>
</dbReference>
<dbReference type="EMBL" id="WKFB01000307">
    <property type="protein sequence ID" value="KAF6727321.1"/>
    <property type="molecule type" value="Genomic_DNA"/>
</dbReference>
<organism evidence="2 3">
    <name type="scientific">Oryzias melastigma</name>
    <name type="common">Marine medaka</name>
    <dbReference type="NCBI Taxonomy" id="30732"/>
    <lineage>
        <taxon>Eukaryota</taxon>
        <taxon>Metazoa</taxon>
        <taxon>Chordata</taxon>
        <taxon>Craniata</taxon>
        <taxon>Vertebrata</taxon>
        <taxon>Euteleostomi</taxon>
        <taxon>Actinopterygii</taxon>
        <taxon>Neopterygii</taxon>
        <taxon>Teleostei</taxon>
        <taxon>Neoteleostei</taxon>
        <taxon>Acanthomorphata</taxon>
        <taxon>Ovalentaria</taxon>
        <taxon>Atherinomorphae</taxon>
        <taxon>Beloniformes</taxon>
        <taxon>Adrianichthyidae</taxon>
        <taxon>Oryziinae</taxon>
        <taxon>Oryzias</taxon>
    </lineage>
</organism>
<accession>A0A834FAQ6</accession>
<feature type="region of interest" description="Disordered" evidence="1">
    <location>
        <begin position="243"/>
        <end position="269"/>
    </location>
</feature>
<evidence type="ECO:0000313" key="2">
    <source>
        <dbReference type="EMBL" id="KAF6727321.1"/>
    </source>
</evidence>
<feature type="compositionally biased region" description="Polar residues" evidence="1">
    <location>
        <begin position="207"/>
        <end position="219"/>
    </location>
</feature>
<feature type="compositionally biased region" description="Polar residues" evidence="1">
    <location>
        <begin position="89"/>
        <end position="100"/>
    </location>
</feature>
<dbReference type="InterPro" id="IPR026708">
    <property type="entry name" value="CSPP1"/>
</dbReference>
<feature type="compositionally biased region" description="Basic and acidic residues" evidence="1">
    <location>
        <begin position="243"/>
        <end position="262"/>
    </location>
</feature>
<dbReference type="GO" id="GO:0032467">
    <property type="term" value="P:positive regulation of cytokinesis"/>
    <property type="evidence" value="ECO:0007669"/>
    <property type="project" value="InterPro"/>
</dbReference>
<feature type="compositionally biased region" description="Basic and acidic residues" evidence="1">
    <location>
        <begin position="375"/>
        <end position="384"/>
    </location>
</feature>
<dbReference type="PANTHER" id="PTHR21616">
    <property type="entry name" value="CENTROSOME SPINDLE POLE ASSOCIATED PROTEIN"/>
    <property type="match status" value="1"/>
</dbReference>
<feature type="region of interest" description="Disordered" evidence="1">
    <location>
        <begin position="28"/>
        <end position="100"/>
    </location>
</feature>
<sequence>MKKEQYKQELLRQIAERRDNKLKEKKMALKVAGASDPEKEPGRIKRFGAELEQTDSLKKDVPHKPDMEYAEEVLNTNPKRDKPFEDSKQSPSPGKTFSSKLKQLPERTAPLSVMAVPHPLLPPLDYFNEDLNRAFILRFPGVAPPPLAPIVPNTYMTPYDGAHLYYGSGNYPFHPVKNQNEVTSNVEVQNNTNNDISPKKLPPLNANDCTDSPPSSTESLLVDKSPLRRDNAANYQEALRQQIKERESHKRREKEENEKFQAEMDSFNPWGRGGGGAPIKDQNGNLVSDYYQMHRINAEKKSGAYETEAHFPGSDDLSPQRQLSIKERLRAEQKREIEERKRRQAEERERMRIIEEKEEERLAKERAFIKQNYEEEQRKLKNKETIQPIPQILQEEEVKRKEKQRMRPRTEERKGNTLRVISERGPSPPIPTLQKKQTNPTNSRPSSFTPNTLLQEQPVPAAQHRPVPEGASLQHSGREEVIRELSALRRLLKTEQKKLEIQMGQTSIQSRRQPTADASEGARRAGAVAQVDKKNHKGLKPAELQRY</sequence>
<protein>
    <submittedName>
        <fullName evidence="2">Centrosome and spindle pole-associated protein 1</fullName>
    </submittedName>
</protein>
<comment type="caution">
    <text evidence="2">The sequence shown here is derived from an EMBL/GenBank/DDBJ whole genome shotgun (WGS) entry which is preliminary data.</text>
</comment>